<evidence type="ECO:0000256" key="1">
    <source>
        <dbReference type="SAM" id="MobiDB-lite"/>
    </source>
</evidence>
<feature type="region of interest" description="Disordered" evidence="1">
    <location>
        <begin position="61"/>
        <end position="84"/>
    </location>
</feature>
<gene>
    <name evidence="2" type="ORF">B9G98_02492</name>
</gene>
<accession>A0A2T0FIP1</accession>
<dbReference type="Proteomes" id="UP000238350">
    <property type="component" value="Unassembled WGS sequence"/>
</dbReference>
<evidence type="ECO:0000313" key="3">
    <source>
        <dbReference type="Proteomes" id="UP000238350"/>
    </source>
</evidence>
<dbReference type="RefSeq" id="XP_024664817.1">
    <property type="nucleotide sequence ID" value="XM_024809049.1"/>
</dbReference>
<protein>
    <submittedName>
        <fullName evidence="2">Uncharacterized protein</fullName>
    </submittedName>
</protein>
<dbReference type="AlphaFoldDB" id="A0A2T0FIP1"/>
<evidence type="ECO:0000313" key="2">
    <source>
        <dbReference type="EMBL" id="PRT54872.1"/>
    </source>
</evidence>
<dbReference type="GeneID" id="36516240"/>
<dbReference type="EMBL" id="NDIQ01000021">
    <property type="protein sequence ID" value="PRT54872.1"/>
    <property type="molecule type" value="Genomic_DNA"/>
</dbReference>
<sequence>MVNKTVSRLWEEVELEYGKLLDEVSRRDPQSLTGMTGLDEYFASCPDAAQQFYIELAKTRPAARGASSISSKSSDSSDVRSVGV</sequence>
<comment type="caution">
    <text evidence="2">The sequence shown here is derived from an EMBL/GenBank/DDBJ whole genome shotgun (WGS) entry which is preliminary data.</text>
</comment>
<proteinExistence type="predicted"/>
<keyword evidence="3" id="KW-1185">Reference proteome</keyword>
<reference evidence="2 3" key="1">
    <citation type="submission" date="2017-04" db="EMBL/GenBank/DDBJ databases">
        <title>Genome sequencing of [Candida] sorbophila.</title>
        <authorList>
            <person name="Ahn J.O."/>
        </authorList>
    </citation>
    <scope>NUCLEOTIDE SEQUENCE [LARGE SCALE GENOMIC DNA]</scope>
    <source>
        <strain evidence="2 3">DS02</strain>
    </source>
</reference>
<feature type="compositionally biased region" description="Low complexity" evidence="1">
    <location>
        <begin position="63"/>
        <end position="84"/>
    </location>
</feature>
<organism evidence="2 3">
    <name type="scientific">Wickerhamiella sorbophila</name>
    <dbReference type="NCBI Taxonomy" id="45607"/>
    <lineage>
        <taxon>Eukaryota</taxon>
        <taxon>Fungi</taxon>
        <taxon>Dikarya</taxon>
        <taxon>Ascomycota</taxon>
        <taxon>Saccharomycotina</taxon>
        <taxon>Dipodascomycetes</taxon>
        <taxon>Dipodascales</taxon>
        <taxon>Trichomonascaceae</taxon>
        <taxon>Wickerhamiella</taxon>
    </lineage>
</organism>
<name>A0A2T0FIP1_9ASCO</name>